<keyword evidence="1" id="KW-1133">Transmembrane helix</keyword>
<feature type="domain" description="PEGA" evidence="3">
    <location>
        <begin position="141"/>
        <end position="206"/>
    </location>
</feature>
<keyword evidence="1" id="KW-0472">Membrane</keyword>
<name>A0A848LCQ8_9BACT</name>
<evidence type="ECO:0000256" key="2">
    <source>
        <dbReference type="SAM" id="SignalP"/>
    </source>
</evidence>
<feature type="transmembrane region" description="Helical" evidence="1">
    <location>
        <begin position="281"/>
        <end position="302"/>
    </location>
</feature>
<sequence>MKSSALPGLALAAAWMMLWATAAEAQQARTSLGVGETRPWARGVAAKDQQTAQALFLEGNERLQESVFIEAVRQYEWALKHWNHPAIHYNLALALMNLDRPVEVHKHLVAAIEHGPEPLDTGRYEHALSYKALIEKQLAWLEVTCDVPGATVTLNGQSLFSAPGQFKGLVRPGMYSLVALKGGYLPTEKGQPVMPGEKVQVQLKLYTSDEVTQYRRRWSSWLPWSVVGAGMAVAGGGALLHMNAHDRLDAFDTEVRGCSQGCPPGPGLVRLRTQANTLQNIAVGSYVLGGAALTTGAVLLYLNRAQPYRINPDDPSQTMLVTPLVGAGSGGVLGTFQF</sequence>
<dbReference type="Pfam" id="PF08308">
    <property type="entry name" value="PEGA"/>
    <property type="match status" value="1"/>
</dbReference>
<gene>
    <name evidence="4" type="ORF">HG543_04190</name>
</gene>
<evidence type="ECO:0000313" key="5">
    <source>
        <dbReference type="Proteomes" id="UP000518300"/>
    </source>
</evidence>
<evidence type="ECO:0000256" key="1">
    <source>
        <dbReference type="SAM" id="Phobius"/>
    </source>
</evidence>
<feature type="signal peptide" evidence="2">
    <location>
        <begin position="1"/>
        <end position="22"/>
    </location>
</feature>
<comment type="caution">
    <text evidence="4">The sequence shown here is derived from an EMBL/GenBank/DDBJ whole genome shotgun (WGS) entry which is preliminary data.</text>
</comment>
<keyword evidence="1" id="KW-0812">Transmembrane</keyword>
<dbReference type="EMBL" id="JABBJJ010000012">
    <property type="protein sequence ID" value="NMO14061.1"/>
    <property type="molecule type" value="Genomic_DNA"/>
</dbReference>
<dbReference type="InterPro" id="IPR011990">
    <property type="entry name" value="TPR-like_helical_dom_sf"/>
</dbReference>
<reference evidence="4 5" key="1">
    <citation type="submission" date="2020-04" db="EMBL/GenBank/DDBJ databases">
        <title>Draft genome of Pyxidicoccus fallax type strain.</title>
        <authorList>
            <person name="Whitworth D.E."/>
        </authorList>
    </citation>
    <scope>NUCLEOTIDE SEQUENCE [LARGE SCALE GENOMIC DNA]</scope>
    <source>
        <strain evidence="4 5">DSM 14698</strain>
    </source>
</reference>
<dbReference type="SUPFAM" id="SSF48452">
    <property type="entry name" value="TPR-like"/>
    <property type="match status" value="1"/>
</dbReference>
<organism evidence="4 5">
    <name type="scientific">Pyxidicoccus fallax</name>
    <dbReference type="NCBI Taxonomy" id="394095"/>
    <lineage>
        <taxon>Bacteria</taxon>
        <taxon>Pseudomonadati</taxon>
        <taxon>Myxococcota</taxon>
        <taxon>Myxococcia</taxon>
        <taxon>Myxococcales</taxon>
        <taxon>Cystobacterineae</taxon>
        <taxon>Myxococcaceae</taxon>
        <taxon>Pyxidicoccus</taxon>
    </lineage>
</organism>
<dbReference type="Proteomes" id="UP000518300">
    <property type="component" value="Unassembled WGS sequence"/>
</dbReference>
<evidence type="ECO:0000313" key="4">
    <source>
        <dbReference type="EMBL" id="NMO14061.1"/>
    </source>
</evidence>
<keyword evidence="5" id="KW-1185">Reference proteome</keyword>
<feature type="chain" id="PRO_5032541787" evidence="2">
    <location>
        <begin position="23"/>
        <end position="338"/>
    </location>
</feature>
<evidence type="ECO:0000259" key="3">
    <source>
        <dbReference type="Pfam" id="PF08308"/>
    </source>
</evidence>
<dbReference type="AlphaFoldDB" id="A0A848LCQ8"/>
<dbReference type="Gene3D" id="1.25.40.10">
    <property type="entry name" value="Tetratricopeptide repeat domain"/>
    <property type="match status" value="1"/>
</dbReference>
<accession>A0A848LCQ8</accession>
<dbReference type="InterPro" id="IPR013229">
    <property type="entry name" value="PEGA"/>
</dbReference>
<proteinExistence type="predicted"/>
<keyword evidence="2" id="KW-0732">Signal</keyword>
<protein>
    <submittedName>
        <fullName evidence="4">PEGA domain-containing protein</fullName>
    </submittedName>
</protein>
<dbReference type="RefSeq" id="WP_169343344.1">
    <property type="nucleotide sequence ID" value="NZ_JABBJJ010000012.1"/>
</dbReference>